<dbReference type="AlphaFoldDB" id="A0A2S7WGG7"/>
<name>A0A2S7WGG7_9FLAO</name>
<proteinExistence type="predicted"/>
<evidence type="ECO:0000313" key="2">
    <source>
        <dbReference type="Proteomes" id="UP000239068"/>
    </source>
</evidence>
<keyword evidence="2" id="KW-1185">Reference proteome</keyword>
<evidence type="ECO:0008006" key="3">
    <source>
        <dbReference type="Google" id="ProtNLM"/>
    </source>
</evidence>
<dbReference type="Pfam" id="PF09697">
    <property type="entry name" value="Porph_ging"/>
    <property type="match status" value="1"/>
</dbReference>
<dbReference type="Proteomes" id="UP000239068">
    <property type="component" value="Unassembled WGS sequence"/>
</dbReference>
<dbReference type="NCBIfam" id="TIGR01200">
    <property type="entry name" value="GLPGLI"/>
    <property type="match status" value="1"/>
</dbReference>
<dbReference type="OrthoDB" id="713598at2"/>
<comment type="caution">
    <text evidence="1">The sequence shown here is derived from an EMBL/GenBank/DDBJ whole genome shotgun (WGS) entry which is preliminary data.</text>
</comment>
<reference evidence="1 2" key="1">
    <citation type="submission" date="2016-12" db="EMBL/GenBank/DDBJ databases">
        <title>Trade-off between light-utilization and light-protection in marine flavobacteria.</title>
        <authorList>
            <person name="Kumagai Y."/>
            <person name="Yoshizawa S."/>
            <person name="Kogure K."/>
            <person name="Iwasaki W."/>
        </authorList>
    </citation>
    <scope>NUCLEOTIDE SEQUENCE [LARGE SCALE GENOMIC DNA]</scope>
    <source>
        <strain evidence="1 2">ATCC 43844</strain>
    </source>
</reference>
<organism evidence="1 2">
    <name type="scientific">Polaribacter glomeratus</name>
    <dbReference type="NCBI Taxonomy" id="102"/>
    <lineage>
        <taxon>Bacteria</taxon>
        <taxon>Pseudomonadati</taxon>
        <taxon>Bacteroidota</taxon>
        <taxon>Flavobacteriia</taxon>
        <taxon>Flavobacteriales</taxon>
        <taxon>Flavobacteriaceae</taxon>
    </lineage>
</organism>
<dbReference type="EMBL" id="MSCM01000002">
    <property type="protein sequence ID" value="PQJ76697.1"/>
    <property type="molecule type" value="Genomic_DNA"/>
</dbReference>
<accession>A0A2S7WGG7</accession>
<dbReference type="RefSeq" id="WP_105022013.1">
    <property type="nucleotide sequence ID" value="NZ_MSCM01000002.1"/>
</dbReference>
<evidence type="ECO:0000313" key="1">
    <source>
        <dbReference type="EMBL" id="PQJ76697.1"/>
    </source>
</evidence>
<dbReference type="InterPro" id="IPR005901">
    <property type="entry name" value="GLPGLI"/>
</dbReference>
<gene>
    <name evidence="1" type="ORF">BTO16_12495</name>
</gene>
<protein>
    <recommendedName>
        <fullName evidence="3">GLPGLI family protein</fullName>
    </recommendedName>
</protein>
<sequence length="241" mass="28330">MKNYIISLILFCSYTNFAQKIEGRITYIASTKKALDNIDNKEKNNFKIKNDIDEIYKKAKDVEVILNFNNLLSEYYVIDKLVIDDYEKINITHIMAGSEKKYYTSNSFSGYNNNTFDCYLLDECFLIENILPKWELMQETKTIQGFECYRAVLKNQKSGNINLEAWYAPKIPYQYGVMNYFGLPGIILELNKNTFKITAIKIELNPVENIIIDKPKEVKQLTQKEFKTLTRKAMPDFYKKQ</sequence>